<dbReference type="EMBL" id="CP031320">
    <property type="protein sequence ID" value="AXK35872.1"/>
    <property type="molecule type" value="Genomic_DNA"/>
</dbReference>
<evidence type="ECO:0000313" key="2">
    <source>
        <dbReference type="EMBL" id="AXK35872.1"/>
    </source>
</evidence>
<evidence type="ECO:0000256" key="1">
    <source>
        <dbReference type="SAM" id="MobiDB-lite"/>
    </source>
</evidence>
<dbReference type="Gene3D" id="1.50.10.20">
    <property type="match status" value="1"/>
</dbReference>
<dbReference type="Proteomes" id="UP000254425">
    <property type="component" value="Chromosome"/>
</dbReference>
<organism evidence="2 3">
    <name type="scientific">Streptomyces armeniacus</name>
    <dbReference type="NCBI Taxonomy" id="83291"/>
    <lineage>
        <taxon>Bacteria</taxon>
        <taxon>Bacillati</taxon>
        <taxon>Actinomycetota</taxon>
        <taxon>Actinomycetes</taxon>
        <taxon>Kitasatosporales</taxon>
        <taxon>Streptomycetaceae</taxon>
        <taxon>Streptomyces</taxon>
    </lineage>
</organism>
<dbReference type="AlphaFoldDB" id="A0A345XW56"/>
<evidence type="ECO:0000313" key="3">
    <source>
        <dbReference type="Proteomes" id="UP000254425"/>
    </source>
</evidence>
<dbReference type="PRINTS" id="PR01955">
    <property type="entry name" value="LANCFRANKIA"/>
</dbReference>
<dbReference type="KEGG" id="sarm:DVA86_27850"/>
<protein>
    <recommendedName>
        <fullName evidence="4">Lanthionine synthetase C family protein</fullName>
    </recommendedName>
</protein>
<keyword evidence="3" id="KW-1185">Reference proteome</keyword>
<feature type="compositionally biased region" description="Low complexity" evidence="1">
    <location>
        <begin position="26"/>
        <end position="45"/>
    </location>
</feature>
<proteinExistence type="predicted"/>
<reference evidence="2 3" key="1">
    <citation type="submission" date="2018-07" db="EMBL/GenBank/DDBJ databases">
        <title>Draft genome of the type strain Streptomyces armeniacus ATCC 15676.</title>
        <authorList>
            <person name="Labana P."/>
            <person name="Gosse J.T."/>
            <person name="Boddy C.N."/>
        </authorList>
    </citation>
    <scope>NUCLEOTIDE SEQUENCE [LARGE SCALE GENOMIC DNA]</scope>
    <source>
        <strain evidence="2 3">ATCC 15676</strain>
    </source>
</reference>
<sequence>MRPDPTRTRRVPAVPRTPTYSTAFCATSYSSSSTPSPSKATASPAGGLDGPTGEPDTSWPLGHGNFGMAHGVAGPVALLALCARAGHTVPGQYEALVAACRLLEEWARPRSPLVEDQQFASTHWMEQGGETTQVQLTARYGQYD</sequence>
<accession>A0A345XW56</accession>
<name>A0A345XW56_9ACTN</name>
<evidence type="ECO:0008006" key="4">
    <source>
        <dbReference type="Google" id="ProtNLM"/>
    </source>
</evidence>
<feature type="region of interest" description="Disordered" evidence="1">
    <location>
        <begin position="26"/>
        <end position="66"/>
    </location>
</feature>
<gene>
    <name evidence="2" type="ORF">DVA86_27850</name>
</gene>
<dbReference type="SUPFAM" id="SSF158745">
    <property type="entry name" value="LanC-like"/>
    <property type="match status" value="1"/>
</dbReference>